<sequence length="337" mass="34635">MTGDPPLRVMIVDDSAVTRCVLTRVVDTLPNAQVAAAVGGIAPAIAVLREQPIDLILLDINLPGTDGLSGLPALSGVAPDARIIILSGECADGSPVALHALALGASATIAKPHSTPLAGGFSARLAKLVAEVMREPARPTGGTRGDPFDIIAIGASTGGIHALAPLLRAIPPELDVPILVTQHLPGSFTEYFAQQLSALARRPVDVARDSLRLQRGRLVLAPGDAHIRVVSTTDGAATRLDRSPSPSGCMPSVDPMFESVAQVYGARALAVVLSGMGRDGCRGAERIRARGGVVAVQDQASSVVWGMPGAIAESGLATTIGTPVQLGEFIARRKRPA</sequence>
<dbReference type="EMBL" id="QFNF01000005">
    <property type="protein sequence ID" value="PZO79944.1"/>
    <property type="molecule type" value="Genomic_DNA"/>
</dbReference>
<dbReference type="InterPro" id="IPR035909">
    <property type="entry name" value="CheB_C"/>
</dbReference>
<name>A0A2W4ZCE2_9SPHN</name>
<reference evidence="10 11" key="1">
    <citation type="submission" date="2017-08" db="EMBL/GenBank/DDBJ databases">
        <title>Infants hospitalized years apart are colonized by the same room-sourced microbial strains.</title>
        <authorList>
            <person name="Brooks B."/>
            <person name="Olm M.R."/>
            <person name="Firek B.A."/>
            <person name="Baker R."/>
            <person name="Thomas B.C."/>
            <person name="Morowitz M.J."/>
            <person name="Banfield J.F."/>
        </authorList>
    </citation>
    <scope>NUCLEOTIDE SEQUENCE [LARGE SCALE GENOMIC DNA]</scope>
    <source>
        <strain evidence="10">S2_018_000_R3_110</strain>
    </source>
</reference>
<comment type="caution">
    <text evidence="10">The sequence shown here is derived from an EMBL/GenBank/DDBJ whole genome shotgun (WGS) entry which is preliminary data.</text>
</comment>
<dbReference type="InterPro" id="IPR011006">
    <property type="entry name" value="CheY-like_superfamily"/>
</dbReference>
<dbReference type="CDD" id="cd16432">
    <property type="entry name" value="CheB_Rec"/>
    <property type="match status" value="1"/>
</dbReference>
<dbReference type="GO" id="GO:0005737">
    <property type="term" value="C:cytoplasm"/>
    <property type="evidence" value="ECO:0007669"/>
    <property type="project" value="InterPro"/>
</dbReference>
<organism evidence="10 11">
    <name type="scientific">Sphingomonas hengshuiensis</name>
    <dbReference type="NCBI Taxonomy" id="1609977"/>
    <lineage>
        <taxon>Bacteria</taxon>
        <taxon>Pseudomonadati</taxon>
        <taxon>Pseudomonadota</taxon>
        <taxon>Alphaproteobacteria</taxon>
        <taxon>Sphingomonadales</taxon>
        <taxon>Sphingomonadaceae</taxon>
        <taxon>Sphingomonas</taxon>
    </lineage>
</organism>
<evidence type="ECO:0000313" key="10">
    <source>
        <dbReference type="EMBL" id="PZO79944.1"/>
    </source>
</evidence>
<feature type="active site" evidence="6">
    <location>
        <position position="279"/>
    </location>
</feature>
<dbReference type="Proteomes" id="UP000248614">
    <property type="component" value="Unassembled WGS sequence"/>
</dbReference>
<dbReference type="PIRSF" id="PIRSF000876">
    <property type="entry name" value="RR_chemtxs_CheB"/>
    <property type="match status" value="1"/>
</dbReference>
<evidence type="ECO:0000256" key="1">
    <source>
        <dbReference type="ARBA" id="ARBA00022490"/>
    </source>
</evidence>
<keyword evidence="2 6" id="KW-0145">Chemotaxis</keyword>
<dbReference type="InterPro" id="IPR001789">
    <property type="entry name" value="Sig_transdc_resp-reg_receiver"/>
</dbReference>
<gene>
    <name evidence="10" type="ORF">DI632_03250</name>
</gene>
<feature type="domain" description="CheB-type methylesterase" evidence="9">
    <location>
        <begin position="147"/>
        <end position="320"/>
    </location>
</feature>
<feature type="domain" description="Response regulatory" evidence="8">
    <location>
        <begin position="8"/>
        <end position="126"/>
    </location>
</feature>
<evidence type="ECO:0000259" key="9">
    <source>
        <dbReference type="PROSITE" id="PS50122"/>
    </source>
</evidence>
<dbReference type="Gene3D" id="3.40.50.2300">
    <property type="match status" value="1"/>
</dbReference>
<dbReference type="PANTHER" id="PTHR42872:SF6">
    <property type="entry name" value="PROTEIN-GLUTAMATE METHYLESTERASE_PROTEIN-GLUTAMINE GLUTAMINASE"/>
    <property type="match status" value="1"/>
</dbReference>
<evidence type="ECO:0000256" key="5">
    <source>
        <dbReference type="ARBA" id="ARBA00048267"/>
    </source>
</evidence>
<keyword evidence="7" id="KW-0597">Phosphoprotein</keyword>
<dbReference type="PANTHER" id="PTHR42872">
    <property type="entry name" value="PROTEIN-GLUTAMATE METHYLESTERASE/PROTEIN-GLUTAMINE GLUTAMINASE"/>
    <property type="match status" value="1"/>
</dbReference>
<dbReference type="Pfam" id="PF00072">
    <property type="entry name" value="Response_reg"/>
    <property type="match status" value="1"/>
</dbReference>
<evidence type="ECO:0000256" key="3">
    <source>
        <dbReference type="ARBA" id="ARBA00022801"/>
    </source>
</evidence>
<evidence type="ECO:0000256" key="4">
    <source>
        <dbReference type="ARBA" id="ARBA00039140"/>
    </source>
</evidence>
<proteinExistence type="predicted"/>
<keyword evidence="1" id="KW-0963">Cytoplasm</keyword>
<dbReference type="Pfam" id="PF01339">
    <property type="entry name" value="CheB_methylest"/>
    <property type="match status" value="1"/>
</dbReference>
<feature type="modified residue" description="4-aspartylphosphate" evidence="7">
    <location>
        <position position="59"/>
    </location>
</feature>
<dbReference type="GO" id="GO:0006935">
    <property type="term" value="P:chemotaxis"/>
    <property type="evidence" value="ECO:0007669"/>
    <property type="project" value="UniProtKB-UniRule"/>
</dbReference>
<evidence type="ECO:0000256" key="7">
    <source>
        <dbReference type="PROSITE-ProRule" id="PRU00169"/>
    </source>
</evidence>
<dbReference type="PROSITE" id="PS50122">
    <property type="entry name" value="CHEB"/>
    <property type="match status" value="1"/>
</dbReference>
<evidence type="ECO:0000313" key="11">
    <source>
        <dbReference type="Proteomes" id="UP000248614"/>
    </source>
</evidence>
<evidence type="ECO:0000256" key="2">
    <source>
        <dbReference type="ARBA" id="ARBA00022500"/>
    </source>
</evidence>
<dbReference type="GO" id="GO:0008984">
    <property type="term" value="F:protein-glutamate methylesterase activity"/>
    <property type="evidence" value="ECO:0007669"/>
    <property type="project" value="UniProtKB-EC"/>
</dbReference>
<dbReference type="Gene3D" id="3.40.50.180">
    <property type="entry name" value="Methylesterase CheB, C-terminal domain"/>
    <property type="match status" value="1"/>
</dbReference>
<evidence type="ECO:0000259" key="8">
    <source>
        <dbReference type="PROSITE" id="PS50110"/>
    </source>
</evidence>
<evidence type="ECO:0000256" key="6">
    <source>
        <dbReference type="PROSITE-ProRule" id="PRU00050"/>
    </source>
</evidence>
<dbReference type="InterPro" id="IPR000673">
    <property type="entry name" value="Sig_transdc_resp-reg_Me-estase"/>
</dbReference>
<dbReference type="SUPFAM" id="SSF52738">
    <property type="entry name" value="Methylesterase CheB, C-terminal domain"/>
    <property type="match status" value="1"/>
</dbReference>
<keyword evidence="3 6" id="KW-0378">Hydrolase</keyword>
<dbReference type="PROSITE" id="PS50110">
    <property type="entry name" value="RESPONSE_REGULATORY"/>
    <property type="match status" value="1"/>
</dbReference>
<comment type="catalytic activity">
    <reaction evidence="5">
        <text>[protein]-L-glutamate 5-O-methyl ester + H2O = L-glutamyl-[protein] + methanol + H(+)</text>
        <dbReference type="Rhea" id="RHEA:23236"/>
        <dbReference type="Rhea" id="RHEA-COMP:10208"/>
        <dbReference type="Rhea" id="RHEA-COMP:10311"/>
        <dbReference type="ChEBI" id="CHEBI:15377"/>
        <dbReference type="ChEBI" id="CHEBI:15378"/>
        <dbReference type="ChEBI" id="CHEBI:17790"/>
        <dbReference type="ChEBI" id="CHEBI:29973"/>
        <dbReference type="ChEBI" id="CHEBI:82795"/>
        <dbReference type="EC" id="3.1.1.61"/>
    </reaction>
</comment>
<dbReference type="GO" id="GO:0000156">
    <property type="term" value="F:phosphorelay response regulator activity"/>
    <property type="evidence" value="ECO:0007669"/>
    <property type="project" value="InterPro"/>
</dbReference>
<protein>
    <recommendedName>
        <fullName evidence="4">protein-glutamate methylesterase</fullName>
        <ecNumber evidence="4">3.1.1.61</ecNumber>
    </recommendedName>
</protein>
<dbReference type="SMART" id="SM00448">
    <property type="entry name" value="REC"/>
    <property type="match status" value="1"/>
</dbReference>
<feature type="active site" evidence="6">
    <location>
        <position position="183"/>
    </location>
</feature>
<dbReference type="AlphaFoldDB" id="A0A2W4ZCE2"/>
<accession>A0A2W4ZCE2</accession>
<dbReference type="SUPFAM" id="SSF52172">
    <property type="entry name" value="CheY-like"/>
    <property type="match status" value="1"/>
</dbReference>
<dbReference type="InterPro" id="IPR008248">
    <property type="entry name" value="CheB-like"/>
</dbReference>
<dbReference type="EC" id="3.1.1.61" evidence="4"/>
<feature type="active site" evidence="6">
    <location>
        <position position="156"/>
    </location>
</feature>